<dbReference type="EMBL" id="OC862571">
    <property type="protein sequence ID" value="CAD7630346.1"/>
    <property type="molecule type" value="Genomic_DNA"/>
</dbReference>
<proteinExistence type="predicted"/>
<name>A0A7R9KVS9_9ACAR</name>
<evidence type="ECO:0000313" key="1">
    <source>
        <dbReference type="EMBL" id="CAD7630346.1"/>
    </source>
</evidence>
<dbReference type="AlphaFoldDB" id="A0A7R9KVS9"/>
<reference evidence="1" key="1">
    <citation type="submission" date="2020-11" db="EMBL/GenBank/DDBJ databases">
        <authorList>
            <person name="Tran Van P."/>
        </authorList>
    </citation>
    <scope>NUCLEOTIDE SEQUENCE</scope>
</reference>
<accession>A0A7R9KVS9</accession>
<dbReference type="EMBL" id="CAJPIZ010007996">
    <property type="protein sequence ID" value="CAG2110776.1"/>
    <property type="molecule type" value="Genomic_DNA"/>
</dbReference>
<gene>
    <name evidence="1" type="ORF">OSB1V03_LOCUS10759</name>
</gene>
<organism evidence="1">
    <name type="scientific">Medioppia subpectinata</name>
    <dbReference type="NCBI Taxonomy" id="1979941"/>
    <lineage>
        <taxon>Eukaryota</taxon>
        <taxon>Metazoa</taxon>
        <taxon>Ecdysozoa</taxon>
        <taxon>Arthropoda</taxon>
        <taxon>Chelicerata</taxon>
        <taxon>Arachnida</taxon>
        <taxon>Acari</taxon>
        <taxon>Acariformes</taxon>
        <taxon>Sarcoptiformes</taxon>
        <taxon>Oribatida</taxon>
        <taxon>Brachypylina</taxon>
        <taxon>Oppioidea</taxon>
        <taxon>Oppiidae</taxon>
        <taxon>Medioppia</taxon>
    </lineage>
</organism>
<keyword evidence="2" id="KW-1185">Reference proteome</keyword>
<dbReference type="Proteomes" id="UP000759131">
    <property type="component" value="Unassembled WGS sequence"/>
</dbReference>
<sequence>MHTWNWHNGDTFYRFNCSYKLDTPGEAFINLTYSLGNSTFYTLKSDGTYTVTPVAGVEGVTYVKGAEITISKWKQGNYNCTVKSLYPGGKSTAYKSVYLNSGHNMANNVFITAAFVALSTAFVIKSNGRVMAIAYTAYSNAKLMISPSTLGLEYLIISPYKKTTMTPVAGVDGVTYVKGAEITISKWKQGNYNCTVRSSMPGGFATVRTSVYLNTGHNMANNVFITAALVALSTAIKC</sequence>
<evidence type="ECO:0000313" key="2">
    <source>
        <dbReference type="Proteomes" id="UP000759131"/>
    </source>
</evidence>
<protein>
    <submittedName>
        <fullName evidence="1">Uncharacterized protein</fullName>
    </submittedName>
</protein>